<feature type="transmembrane region" description="Helical" evidence="1">
    <location>
        <begin position="363"/>
        <end position="383"/>
    </location>
</feature>
<feature type="transmembrane region" description="Helical" evidence="1">
    <location>
        <begin position="205"/>
        <end position="224"/>
    </location>
</feature>
<gene>
    <name evidence="2" type="ORF">BEU01_00080</name>
</gene>
<keyword evidence="1" id="KW-0812">Transmembrane</keyword>
<feature type="transmembrane region" description="Helical" evidence="1">
    <location>
        <begin position="150"/>
        <end position="172"/>
    </location>
</feature>
<feature type="transmembrane region" description="Helical" evidence="1">
    <location>
        <begin position="395"/>
        <end position="420"/>
    </location>
</feature>
<accession>A0A1J5TYU3</accession>
<evidence type="ECO:0000313" key="2">
    <source>
        <dbReference type="EMBL" id="OIR21709.1"/>
    </source>
</evidence>
<feature type="transmembrane region" description="Helical" evidence="1">
    <location>
        <begin position="179"/>
        <end position="199"/>
    </location>
</feature>
<dbReference type="EMBL" id="MIYX01000001">
    <property type="protein sequence ID" value="OIR21709.1"/>
    <property type="molecule type" value="Genomic_DNA"/>
</dbReference>
<keyword evidence="1" id="KW-1133">Transmembrane helix</keyword>
<keyword evidence="1" id="KW-0472">Membrane</keyword>
<dbReference type="Proteomes" id="UP000183375">
    <property type="component" value="Unassembled WGS sequence"/>
</dbReference>
<feature type="transmembrane region" description="Helical" evidence="1">
    <location>
        <begin position="432"/>
        <end position="457"/>
    </location>
</feature>
<protein>
    <submittedName>
        <fullName evidence="2">Uncharacterized protein</fullName>
    </submittedName>
</protein>
<dbReference type="AlphaFoldDB" id="A0A1J5TYU3"/>
<feature type="transmembrane region" description="Helical" evidence="1">
    <location>
        <begin position="68"/>
        <end position="86"/>
    </location>
</feature>
<comment type="caution">
    <text evidence="2">The sequence shown here is derived from an EMBL/GenBank/DDBJ whole genome shotgun (WGS) entry which is preliminary data.</text>
</comment>
<feature type="transmembrane region" description="Helical" evidence="1">
    <location>
        <begin position="107"/>
        <end position="130"/>
    </location>
</feature>
<feature type="transmembrane region" description="Helical" evidence="1">
    <location>
        <begin position="279"/>
        <end position="298"/>
    </location>
</feature>
<feature type="transmembrane region" description="Helical" evidence="1">
    <location>
        <begin position="463"/>
        <end position="483"/>
    </location>
</feature>
<name>A0A1J5TYU3_9ARCH</name>
<evidence type="ECO:0000256" key="1">
    <source>
        <dbReference type="SAM" id="Phobius"/>
    </source>
</evidence>
<evidence type="ECO:0000313" key="3">
    <source>
        <dbReference type="Proteomes" id="UP000183375"/>
    </source>
</evidence>
<organism evidence="2 3">
    <name type="scientific">Marine Group III euryarchaeote CG-Epi4</name>
    <dbReference type="NCBI Taxonomy" id="1888998"/>
    <lineage>
        <taxon>Archaea</taxon>
        <taxon>Methanobacteriati</taxon>
        <taxon>Thermoplasmatota</taxon>
        <taxon>Thermoplasmata</taxon>
        <taxon>Candidatus Thermoprofundales</taxon>
    </lineage>
</organism>
<feature type="transmembrane region" description="Helical" evidence="1">
    <location>
        <begin position="27"/>
        <end position="48"/>
    </location>
</feature>
<proteinExistence type="predicted"/>
<reference evidence="2 3" key="1">
    <citation type="submission" date="2016-08" db="EMBL/GenBank/DDBJ databases">
        <title>New Insights into Marine Group III Euryarchaeota, from dark to light.</title>
        <authorList>
            <person name="Haro-Moreno J.M."/>
            <person name="Rodriguez-Valera F."/>
            <person name="Lopez-Garcia P."/>
            <person name="Moreira D."/>
            <person name="Martin-Cuadrado A.B."/>
        </authorList>
    </citation>
    <scope>NUCLEOTIDE SEQUENCE [LARGE SCALE GENOMIC DNA]</scope>
    <source>
        <strain evidence="2">CG-Epi4</strain>
    </source>
</reference>
<sequence>MNASYAIFEAEFRTSLRSSFQSFKKRFASTFFISILGIIFSFACIRLMNFVIQNPDLFPEGSNEGYGTILLVYFSLFTLRSAGITYRKIVKSRIMDMYLVQPLFPRSIMLGQFFSVLIPNLVLTSGILLIFFTGNIVTKTNINVEMEFLILLYLFSFLSVLSGFMFSLIGSLHPFSRKFSFLVVLFPILFALLLVSNAAHQDPNLAIVIVLVCAVLLLIFFYFMDNIFVEALESYKINSSSHKNPVRILQFQWLSPLVGRRASAICSKEVTSSIREKDVLSSAFSTFSISILMIFWWFKVGIPTEPVGDLPPKLYYPGMLAISLYLGALLQCTMLGSTMLGVEGKRLWIMKSNPVESLLIMRGKAFALLFMALPGLLSIWLPICLLAKFPFEVTLFFGQCVLILLFVNTGLGIWAGSAFANFDESDRGNPDILVQFMLMGTSAFFSSILLILPASVMLYNHNIGLLAGGIFVLLSFAIMFVGIRASSSAYRTIFIDSYGA</sequence>
<feature type="transmembrane region" description="Helical" evidence="1">
    <location>
        <begin position="318"/>
        <end position="342"/>
    </location>
</feature>